<sequence>MSYCKGCSTSYTGFRCPNCGRPRPAAVCLTILIPMIVGLSLLAWAIPDEVIPRLTTEKNGNTRYVFQAIQTAILWPAGAGLLLFLIALQRTIFKTKSLPTKPQTLRSGVWRVLCMGGKRIRYFILSCCFLILGFLFSHVILLTPLTRFRQADLSDRSVVCSSLFRTREILLVDIAAIQVEQEEVNRRGRDYLDCRIVIHTRSKVFRSVDISLRIEDADLPRFTDMMAKCVADINNRRQASQSMPVTPNVAPDEPDPMRNKALQLAQLFRLAHQLTIAPQTKDAVTADCMFLAAVQDWLAREDCRSILPLHDGRLPASEECAAWMSAEYLRFVRLLPASNATLRTSRSSTVTFVLR</sequence>
<dbReference type="EMBL" id="LAZR01028475">
    <property type="protein sequence ID" value="KKL62485.1"/>
    <property type="molecule type" value="Genomic_DNA"/>
</dbReference>
<keyword evidence="1" id="KW-0812">Transmembrane</keyword>
<gene>
    <name evidence="2" type="ORF">LCGC14_2184720</name>
</gene>
<proteinExistence type="predicted"/>
<comment type="caution">
    <text evidence="2">The sequence shown here is derived from an EMBL/GenBank/DDBJ whole genome shotgun (WGS) entry which is preliminary data.</text>
</comment>
<dbReference type="AlphaFoldDB" id="A0A0F9FYP1"/>
<reference evidence="2" key="1">
    <citation type="journal article" date="2015" name="Nature">
        <title>Complex archaea that bridge the gap between prokaryotes and eukaryotes.</title>
        <authorList>
            <person name="Spang A."/>
            <person name="Saw J.H."/>
            <person name="Jorgensen S.L."/>
            <person name="Zaremba-Niedzwiedzka K."/>
            <person name="Martijn J."/>
            <person name="Lind A.E."/>
            <person name="van Eijk R."/>
            <person name="Schleper C."/>
            <person name="Guy L."/>
            <person name="Ettema T.J."/>
        </authorList>
    </citation>
    <scope>NUCLEOTIDE SEQUENCE</scope>
</reference>
<organism evidence="2">
    <name type="scientific">marine sediment metagenome</name>
    <dbReference type="NCBI Taxonomy" id="412755"/>
    <lineage>
        <taxon>unclassified sequences</taxon>
        <taxon>metagenomes</taxon>
        <taxon>ecological metagenomes</taxon>
    </lineage>
</organism>
<evidence type="ECO:0000256" key="1">
    <source>
        <dbReference type="SAM" id="Phobius"/>
    </source>
</evidence>
<accession>A0A0F9FYP1</accession>
<feature type="transmembrane region" description="Helical" evidence="1">
    <location>
        <begin position="66"/>
        <end position="88"/>
    </location>
</feature>
<keyword evidence="1" id="KW-0472">Membrane</keyword>
<name>A0A0F9FYP1_9ZZZZ</name>
<feature type="transmembrane region" description="Helical" evidence="1">
    <location>
        <begin position="120"/>
        <end position="141"/>
    </location>
</feature>
<keyword evidence="1" id="KW-1133">Transmembrane helix</keyword>
<feature type="transmembrane region" description="Helical" evidence="1">
    <location>
        <begin position="25"/>
        <end position="46"/>
    </location>
</feature>
<protein>
    <submittedName>
        <fullName evidence="2">Uncharacterized protein</fullName>
    </submittedName>
</protein>
<evidence type="ECO:0000313" key="2">
    <source>
        <dbReference type="EMBL" id="KKL62485.1"/>
    </source>
</evidence>